<dbReference type="InterPro" id="IPR002104">
    <property type="entry name" value="Integrase_catalytic"/>
</dbReference>
<dbReference type="PROSITE" id="PS51900">
    <property type="entry name" value="CB"/>
    <property type="match status" value="1"/>
</dbReference>
<feature type="domain" description="Tyr recombinase" evidence="12">
    <location>
        <begin position="110"/>
        <end position="289"/>
    </location>
</feature>
<organism evidence="14 15">
    <name type="scientific">Pelotalea chapellei</name>
    <dbReference type="NCBI Taxonomy" id="44671"/>
    <lineage>
        <taxon>Bacteria</taxon>
        <taxon>Pseudomonadati</taxon>
        <taxon>Thermodesulfobacteriota</taxon>
        <taxon>Desulfuromonadia</taxon>
        <taxon>Geobacterales</taxon>
        <taxon>Geobacteraceae</taxon>
        <taxon>Pelotalea</taxon>
    </lineage>
</organism>
<dbReference type="Pfam" id="PF00589">
    <property type="entry name" value="Phage_integrase"/>
    <property type="match status" value="1"/>
</dbReference>
<dbReference type="Pfam" id="PF02899">
    <property type="entry name" value="Phage_int_SAM_1"/>
    <property type="match status" value="1"/>
</dbReference>
<comment type="subunit">
    <text evidence="10">Forms a cyclic heterotetrameric complex composed of two molecules of XerC and two molecules of XerD.</text>
</comment>
<dbReference type="Gene3D" id="1.10.443.10">
    <property type="entry name" value="Intergrase catalytic core"/>
    <property type="match status" value="1"/>
</dbReference>
<evidence type="ECO:0000256" key="1">
    <source>
        <dbReference type="ARBA" id="ARBA00004496"/>
    </source>
</evidence>
<dbReference type="PROSITE" id="PS51898">
    <property type="entry name" value="TYR_RECOMBINASE"/>
    <property type="match status" value="1"/>
</dbReference>
<dbReference type="InterPro" id="IPR010998">
    <property type="entry name" value="Integrase_recombinase_N"/>
</dbReference>
<dbReference type="PANTHER" id="PTHR30349">
    <property type="entry name" value="PHAGE INTEGRASE-RELATED"/>
    <property type="match status" value="1"/>
</dbReference>
<keyword evidence="4 10" id="KW-0132">Cell division</keyword>
<feature type="active site" evidence="10">
    <location>
        <position position="241"/>
    </location>
</feature>
<comment type="similarity">
    <text evidence="2 10">Belongs to the 'phage' integrase family. XerC subfamily.</text>
</comment>
<dbReference type="InterPro" id="IPR011931">
    <property type="entry name" value="Recomb_XerC"/>
</dbReference>
<feature type="active site" evidence="10">
    <location>
        <position position="267"/>
    </location>
</feature>
<feature type="active site" description="O-(3'-phospho-DNA)-tyrosine intermediate" evidence="10">
    <location>
        <position position="276"/>
    </location>
</feature>
<feature type="active site" evidence="10">
    <location>
        <position position="174"/>
    </location>
</feature>
<dbReference type="CDD" id="cd00798">
    <property type="entry name" value="INT_XerDC_C"/>
    <property type="match status" value="1"/>
</dbReference>
<keyword evidence="9 10" id="KW-0131">Cell cycle</keyword>
<evidence type="ECO:0000313" key="14">
    <source>
        <dbReference type="EMBL" id="MBT1070624.1"/>
    </source>
</evidence>
<feature type="active site" evidence="10">
    <location>
        <position position="244"/>
    </location>
</feature>
<dbReference type="NCBIfam" id="NF040815">
    <property type="entry name" value="recomb_XerA_Arch"/>
    <property type="match status" value="1"/>
</dbReference>
<sequence length="301" mass="33482">MPTLDSEISQFCSYLEIERNVSPHTMEAYRRDLCQLAAFVRQERGNDSGAADLDHLLLRRYLAQLGKSNAKSSIGRKLAAIRSFFKFLLRRGAVTKNPAELIATPKKGSRLPFHLDIDQATALMEAPMEEQKHELRDRAILETLYSCGLRVSELTGLDVGDMDLAGGMVRVMGKGGKARIVPVGSRAVAAVTEYVAERVNSADHDALFLNTRGKRINRRSVARIIDTHVQRLASYKNISPHTLRHTFATHMLEGGADLRAIQELLGHASLSTTQKYTHVGIDRLMEVYDKAHPKAHTKTEG</sequence>
<dbReference type="Proteomes" id="UP000784128">
    <property type="component" value="Unassembled WGS sequence"/>
</dbReference>
<comment type="function">
    <text evidence="10">Site-specific tyrosine recombinase, which acts by catalyzing the cutting and rejoining of the recombining DNA molecules. The XerC-XerD complex is essential to convert dimers of the bacterial chromosome into monomers to permit their segregation at cell division. It also contributes to the segregational stability of plasmids.</text>
</comment>
<keyword evidence="8 10" id="KW-0233">DNA recombination</keyword>
<dbReference type="HAMAP" id="MF_01808">
    <property type="entry name" value="Recomb_XerC_XerD"/>
    <property type="match status" value="1"/>
</dbReference>
<feature type="domain" description="Core-binding (CB)" evidence="13">
    <location>
        <begin position="2"/>
        <end position="89"/>
    </location>
</feature>
<feature type="active site" evidence="10">
    <location>
        <position position="150"/>
    </location>
</feature>
<evidence type="ECO:0000256" key="8">
    <source>
        <dbReference type="ARBA" id="ARBA00023172"/>
    </source>
</evidence>
<keyword evidence="3 10" id="KW-0963">Cytoplasm</keyword>
<dbReference type="InterPro" id="IPR004107">
    <property type="entry name" value="Integrase_SAM-like_N"/>
</dbReference>
<dbReference type="InterPro" id="IPR013762">
    <property type="entry name" value="Integrase-like_cat_sf"/>
</dbReference>
<keyword evidence="5 10" id="KW-0159">Chromosome partition</keyword>
<evidence type="ECO:0000256" key="10">
    <source>
        <dbReference type="HAMAP-Rule" id="MF_01808"/>
    </source>
</evidence>
<comment type="caution">
    <text evidence="14">The sequence shown here is derived from an EMBL/GenBank/DDBJ whole genome shotgun (WGS) entry which is preliminary data.</text>
</comment>
<evidence type="ECO:0000256" key="3">
    <source>
        <dbReference type="ARBA" id="ARBA00022490"/>
    </source>
</evidence>
<protein>
    <recommendedName>
        <fullName evidence="10 11">Tyrosine recombinase XerC</fullName>
    </recommendedName>
</protein>
<proteinExistence type="inferred from homology"/>
<dbReference type="NCBIfam" id="NF001399">
    <property type="entry name" value="PRK00283.1"/>
    <property type="match status" value="1"/>
</dbReference>
<evidence type="ECO:0000313" key="15">
    <source>
        <dbReference type="Proteomes" id="UP000784128"/>
    </source>
</evidence>
<keyword evidence="15" id="KW-1185">Reference proteome</keyword>
<reference evidence="14 15" key="1">
    <citation type="submission" date="2021-05" db="EMBL/GenBank/DDBJ databases">
        <title>The draft genome of Geobacter chapellei DSM 13688.</title>
        <authorList>
            <person name="Xu Z."/>
            <person name="Masuda Y."/>
            <person name="Itoh H."/>
            <person name="Senoo K."/>
        </authorList>
    </citation>
    <scope>NUCLEOTIDE SEQUENCE [LARGE SCALE GENOMIC DNA]</scope>
    <source>
        <strain evidence="14 15">DSM 13688</strain>
    </source>
</reference>
<dbReference type="EMBL" id="JAHDYS010000002">
    <property type="protein sequence ID" value="MBT1070624.1"/>
    <property type="molecule type" value="Genomic_DNA"/>
</dbReference>
<evidence type="ECO:0000256" key="2">
    <source>
        <dbReference type="ARBA" id="ARBA00006657"/>
    </source>
</evidence>
<dbReference type="InterPro" id="IPR023009">
    <property type="entry name" value="Tyrosine_recombinase_XerC/XerD"/>
</dbReference>
<evidence type="ECO:0000259" key="13">
    <source>
        <dbReference type="PROSITE" id="PS51900"/>
    </source>
</evidence>
<evidence type="ECO:0000256" key="7">
    <source>
        <dbReference type="ARBA" id="ARBA00023125"/>
    </source>
</evidence>
<comment type="subcellular location">
    <subcellularLocation>
        <location evidence="1 10">Cytoplasm</location>
    </subcellularLocation>
</comment>
<evidence type="ECO:0000256" key="9">
    <source>
        <dbReference type="ARBA" id="ARBA00023306"/>
    </source>
</evidence>
<dbReference type="SUPFAM" id="SSF56349">
    <property type="entry name" value="DNA breaking-rejoining enzymes"/>
    <property type="match status" value="1"/>
</dbReference>
<evidence type="ECO:0000256" key="11">
    <source>
        <dbReference type="NCBIfam" id="TIGR02224"/>
    </source>
</evidence>
<dbReference type="InterPro" id="IPR011010">
    <property type="entry name" value="DNA_brk_join_enz"/>
</dbReference>
<dbReference type="InterPro" id="IPR050090">
    <property type="entry name" value="Tyrosine_recombinase_XerCD"/>
</dbReference>
<keyword evidence="6 10" id="KW-0229">DNA integration</keyword>
<name>A0ABS5U4M3_9BACT</name>
<dbReference type="Gene3D" id="1.10.150.130">
    <property type="match status" value="1"/>
</dbReference>
<evidence type="ECO:0000259" key="12">
    <source>
        <dbReference type="PROSITE" id="PS51898"/>
    </source>
</evidence>
<evidence type="ECO:0000256" key="4">
    <source>
        <dbReference type="ARBA" id="ARBA00022618"/>
    </source>
</evidence>
<keyword evidence="7 10" id="KW-0238">DNA-binding</keyword>
<evidence type="ECO:0000256" key="5">
    <source>
        <dbReference type="ARBA" id="ARBA00022829"/>
    </source>
</evidence>
<dbReference type="NCBIfam" id="TIGR02224">
    <property type="entry name" value="recomb_XerC"/>
    <property type="match status" value="1"/>
</dbReference>
<dbReference type="PANTHER" id="PTHR30349:SF77">
    <property type="entry name" value="TYROSINE RECOMBINASE XERC"/>
    <property type="match status" value="1"/>
</dbReference>
<dbReference type="InterPro" id="IPR044068">
    <property type="entry name" value="CB"/>
</dbReference>
<accession>A0ABS5U4M3</accession>
<gene>
    <name evidence="10 14" type="primary">xerC</name>
    <name evidence="14" type="ORF">KJB30_02390</name>
</gene>
<evidence type="ECO:0000256" key="6">
    <source>
        <dbReference type="ARBA" id="ARBA00022908"/>
    </source>
</evidence>